<comment type="cofactor">
    <cofactor evidence="1">
        <name>heme</name>
        <dbReference type="ChEBI" id="CHEBI:30413"/>
    </cofactor>
</comment>
<reference evidence="6 7" key="1">
    <citation type="submission" date="2024-02" db="EMBL/GenBank/DDBJ databases">
        <title>De novo assembly and annotation of 12 fungi associated with fruit tree decline syndrome in Ontario, Canada.</title>
        <authorList>
            <person name="Sulman M."/>
            <person name="Ellouze W."/>
            <person name="Ilyukhin E."/>
        </authorList>
    </citation>
    <scope>NUCLEOTIDE SEQUENCE [LARGE SCALE GENOMIC DNA]</scope>
    <source>
        <strain evidence="6 7">M97-236</strain>
    </source>
</reference>
<evidence type="ECO:0000313" key="6">
    <source>
        <dbReference type="EMBL" id="KAL1603280.1"/>
    </source>
</evidence>
<proteinExistence type="inferred from homology"/>
<keyword evidence="5" id="KW-0408">Iron</keyword>
<dbReference type="EMBL" id="JAKIXB020000012">
    <property type="protein sequence ID" value="KAL1603280.1"/>
    <property type="molecule type" value="Genomic_DNA"/>
</dbReference>
<keyword evidence="7" id="KW-1185">Reference proteome</keyword>
<keyword evidence="4" id="KW-0479">Metal-binding</keyword>
<dbReference type="PANTHER" id="PTHR24305:SF210">
    <property type="entry name" value="CYTOCHROME P450 MONOOXYGENASE ASQL-RELATED"/>
    <property type="match status" value="1"/>
</dbReference>
<dbReference type="Pfam" id="PF00067">
    <property type="entry name" value="p450"/>
    <property type="match status" value="1"/>
</dbReference>
<sequence>MQHKPKAQDHVGSIMAYNGEKGEVKIPKEEIEANIALLIFAGSETISSAMSAILSELLRRPAALRKAVEEVRSAFRSIEDITVAFVAKLEYLTAIIQEGIRMGRAAAIAVARVVPKEYAMILGQLVPGGLSVQ</sequence>
<gene>
    <name evidence="6" type="ORF">SLS59_004376</name>
</gene>
<comment type="similarity">
    <text evidence="2">Belongs to the cytochrome P450 family.</text>
</comment>
<keyword evidence="3" id="KW-0349">Heme</keyword>
<name>A0ABR3RFQ2_9PLEO</name>
<evidence type="ECO:0000313" key="7">
    <source>
        <dbReference type="Proteomes" id="UP001521222"/>
    </source>
</evidence>
<evidence type="ECO:0000256" key="4">
    <source>
        <dbReference type="ARBA" id="ARBA00022723"/>
    </source>
</evidence>
<organism evidence="6 7">
    <name type="scientific">Nothophoma quercina</name>
    <dbReference type="NCBI Taxonomy" id="749835"/>
    <lineage>
        <taxon>Eukaryota</taxon>
        <taxon>Fungi</taxon>
        <taxon>Dikarya</taxon>
        <taxon>Ascomycota</taxon>
        <taxon>Pezizomycotina</taxon>
        <taxon>Dothideomycetes</taxon>
        <taxon>Pleosporomycetidae</taxon>
        <taxon>Pleosporales</taxon>
        <taxon>Pleosporineae</taxon>
        <taxon>Didymellaceae</taxon>
        <taxon>Nothophoma</taxon>
    </lineage>
</organism>
<dbReference type="Proteomes" id="UP001521222">
    <property type="component" value="Unassembled WGS sequence"/>
</dbReference>
<dbReference type="SUPFAM" id="SSF48264">
    <property type="entry name" value="Cytochrome P450"/>
    <property type="match status" value="1"/>
</dbReference>
<protein>
    <recommendedName>
        <fullName evidence="8">Cytochrome P450</fullName>
    </recommendedName>
</protein>
<dbReference type="InterPro" id="IPR036396">
    <property type="entry name" value="Cyt_P450_sf"/>
</dbReference>
<evidence type="ECO:0000256" key="1">
    <source>
        <dbReference type="ARBA" id="ARBA00001971"/>
    </source>
</evidence>
<evidence type="ECO:0000256" key="3">
    <source>
        <dbReference type="ARBA" id="ARBA00022617"/>
    </source>
</evidence>
<evidence type="ECO:0000256" key="5">
    <source>
        <dbReference type="ARBA" id="ARBA00023004"/>
    </source>
</evidence>
<evidence type="ECO:0008006" key="8">
    <source>
        <dbReference type="Google" id="ProtNLM"/>
    </source>
</evidence>
<dbReference type="InterPro" id="IPR050121">
    <property type="entry name" value="Cytochrome_P450_monoxygenase"/>
</dbReference>
<evidence type="ECO:0000256" key="2">
    <source>
        <dbReference type="ARBA" id="ARBA00010617"/>
    </source>
</evidence>
<comment type="caution">
    <text evidence="6">The sequence shown here is derived from an EMBL/GenBank/DDBJ whole genome shotgun (WGS) entry which is preliminary data.</text>
</comment>
<dbReference type="InterPro" id="IPR001128">
    <property type="entry name" value="Cyt_P450"/>
</dbReference>
<dbReference type="PANTHER" id="PTHR24305">
    <property type="entry name" value="CYTOCHROME P450"/>
    <property type="match status" value="1"/>
</dbReference>
<dbReference type="Gene3D" id="1.10.630.10">
    <property type="entry name" value="Cytochrome P450"/>
    <property type="match status" value="1"/>
</dbReference>
<accession>A0ABR3RFQ2</accession>